<proteinExistence type="predicted"/>
<protein>
    <submittedName>
        <fullName evidence="2">Uncharacterized protein</fullName>
    </submittedName>
</protein>
<dbReference type="Pfam" id="PF04307">
    <property type="entry name" value="YdjM"/>
    <property type="match status" value="1"/>
</dbReference>
<evidence type="ECO:0000313" key="2">
    <source>
        <dbReference type="EMBL" id="SPJ32003.1"/>
    </source>
</evidence>
<feature type="transmembrane region" description="Helical" evidence="1">
    <location>
        <begin position="140"/>
        <end position="159"/>
    </location>
</feature>
<feature type="transmembrane region" description="Helical" evidence="1">
    <location>
        <begin position="28"/>
        <end position="47"/>
    </location>
</feature>
<keyword evidence="3" id="KW-1185">Reference proteome</keyword>
<dbReference type="OrthoDB" id="5295350at2"/>
<gene>
    <name evidence="2" type="ORF">KSP9073_00002</name>
</gene>
<dbReference type="Proteomes" id="UP000244934">
    <property type="component" value="Unassembled WGS sequence"/>
</dbReference>
<dbReference type="AlphaFoldDB" id="A0A2R8CGL3"/>
<keyword evidence="1" id="KW-0472">Membrane</keyword>
<organism evidence="2 3">
    <name type="scientific">Kushneria phyllosphaerae</name>
    <dbReference type="NCBI Taxonomy" id="2100822"/>
    <lineage>
        <taxon>Bacteria</taxon>
        <taxon>Pseudomonadati</taxon>
        <taxon>Pseudomonadota</taxon>
        <taxon>Gammaproteobacteria</taxon>
        <taxon>Oceanospirillales</taxon>
        <taxon>Halomonadaceae</taxon>
        <taxon>Kushneria</taxon>
    </lineage>
</organism>
<feature type="transmembrane region" description="Helical" evidence="1">
    <location>
        <begin position="59"/>
        <end position="76"/>
    </location>
</feature>
<reference evidence="3" key="1">
    <citation type="submission" date="2018-03" db="EMBL/GenBank/DDBJ databases">
        <authorList>
            <person name="Navarro De La Torre S."/>
        </authorList>
    </citation>
    <scope>NUCLEOTIDE SEQUENCE [LARGE SCALE GENOMIC DNA]</scope>
    <source>
        <strain evidence="3">EAod3</strain>
    </source>
</reference>
<dbReference type="RefSeq" id="WP_108840921.1">
    <property type="nucleotide sequence ID" value="NZ_ONZI01000001.1"/>
</dbReference>
<feature type="transmembrane region" description="Helical" evidence="1">
    <location>
        <begin position="180"/>
        <end position="201"/>
    </location>
</feature>
<keyword evidence="1" id="KW-1133">Transmembrane helix</keyword>
<accession>A0A2R8CGL3</accession>
<dbReference type="EMBL" id="ONZI01000001">
    <property type="protein sequence ID" value="SPJ32003.1"/>
    <property type="molecule type" value="Genomic_DNA"/>
</dbReference>
<sequence length="223" mass="24028">MANFKTHFTVAAVGGALAGALGWQAGLWPFVDSFPVAGLVALGGIVPDIDADQSRAVRLLFTLMAMLAVIGCVSALQPFLSLAELSGAGVGTYLFVRYPLSSLFKRFSVHRGIWHSLLAAVLSSLAVAVVSYQLFIQTAMQSWILAGAMLIGVLIHLLLDEIYSIDIEGRRLKRSFGTAFKLYDYGTPQTALLMGIVIVSMTPWLPPYDALQAIGGRVLALWR</sequence>
<name>A0A2R8CGL3_9GAMM</name>
<dbReference type="InterPro" id="IPR007404">
    <property type="entry name" value="YdjM-like"/>
</dbReference>
<evidence type="ECO:0000313" key="3">
    <source>
        <dbReference type="Proteomes" id="UP000244934"/>
    </source>
</evidence>
<keyword evidence="1" id="KW-0812">Transmembrane</keyword>
<evidence type="ECO:0000256" key="1">
    <source>
        <dbReference type="SAM" id="Phobius"/>
    </source>
</evidence>
<feature type="transmembrane region" description="Helical" evidence="1">
    <location>
        <begin position="112"/>
        <end position="134"/>
    </location>
</feature>